<feature type="domain" description="BRO1" evidence="2">
    <location>
        <begin position="13"/>
        <end position="371"/>
    </location>
</feature>
<keyword evidence="4" id="KW-1185">Reference proteome</keyword>
<dbReference type="OrthoDB" id="10561232at2759"/>
<dbReference type="GeneID" id="94836416"/>
<dbReference type="AlphaFoldDB" id="A0A1J4KEQ6"/>
<evidence type="ECO:0000313" key="4">
    <source>
        <dbReference type="Proteomes" id="UP000179807"/>
    </source>
</evidence>
<name>A0A1J4KEQ6_9EUKA</name>
<dbReference type="InterPro" id="IPR004328">
    <property type="entry name" value="BRO1_dom"/>
</dbReference>
<dbReference type="Pfam" id="PF03097">
    <property type="entry name" value="BRO1"/>
    <property type="match status" value="1"/>
</dbReference>
<feature type="coiled-coil region" evidence="1">
    <location>
        <begin position="349"/>
        <end position="383"/>
    </location>
</feature>
<reference evidence="3" key="1">
    <citation type="submission" date="2016-10" db="EMBL/GenBank/DDBJ databases">
        <authorList>
            <person name="Benchimol M."/>
            <person name="Almeida L.G."/>
            <person name="Vasconcelos A.T."/>
            <person name="Perreira-Neves A."/>
            <person name="Rosa I.A."/>
            <person name="Tasca T."/>
            <person name="Bogo M.R."/>
            <person name="de Souza W."/>
        </authorList>
    </citation>
    <scope>NUCLEOTIDE SEQUENCE [LARGE SCALE GENOMIC DNA]</scope>
    <source>
        <strain evidence="3">K</strain>
    </source>
</reference>
<dbReference type="InterPro" id="IPR038499">
    <property type="entry name" value="BRO1_sf"/>
</dbReference>
<evidence type="ECO:0000313" key="3">
    <source>
        <dbReference type="EMBL" id="OHT09929.1"/>
    </source>
</evidence>
<evidence type="ECO:0000256" key="1">
    <source>
        <dbReference type="SAM" id="Coils"/>
    </source>
</evidence>
<dbReference type="RefSeq" id="XP_068363065.1">
    <property type="nucleotide sequence ID" value="XM_068501712.1"/>
</dbReference>
<comment type="caution">
    <text evidence="3">The sequence shown here is derived from an EMBL/GenBank/DDBJ whole genome shotgun (WGS) entry which is preliminary data.</text>
</comment>
<dbReference type="EMBL" id="MLAK01000626">
    <property type="protein sequence ID" value="OHT09929.1"/>
    <property type="molecule type" value="Genomic_DNA"/>
</dbReference>
<dbReference type="Gene3D" id="1.25.40.280">
    <property type="entry name" value="alix/aip1 like domains"/>
    <property type="match status" value="1"/>
</dbReference>
<dbReference type="Proteomes" id="UP000179807">
    <property type="component" value="Unassembled WGS sequence"/>
</dbReference>
<protein>
    <recommendedName>
        <fullName evidence="2">BRO1 domain-containing protein</fullName>
    </recommendedName>
</protein>
<keyword evidence="1" id="KW-0175">Coiled coil</keyword>
<proteinExistence type="predicted"/>
<dbReference type="SMART" id="SM01041">
    <property type="entry name" value="BRO1"/>
    <property type="match status" value="1"/>
</dbReference>
<evidence type="ECO:0000259" key="2">
    <source>
        <dbReference type="SMART" id="SM01041"/>
    </source>
</evidence>
<gene>
    <name evidence="3" type="ORF">TRFO_21014</name>
</gene>
<organism evidence="3 4">
    <name type="scientific">Tritrichomonas foetus</name>
    <dbReference type="NCBI Taxonomy" id="1144522"/>
    <lineage>
        <taxon>Eukaryota</taxon>
        <taxon>Metamonada</taxon>
        <taxon>Parabasalia</taxon>
        <taxon>Tritrichomonadida</taxon>
        <taxon>Tritrichomonadidae</taxon>
        <taxon>Tritrichomonas</taxon>
    </lineage>
</organism>
<accession>A0A1J4KEQ6</accession>
<dbReference type="VEuPathDB" id="TrichDB:TRFO_21014"/>
<sequence length="582" mass="66098">MTFNLATNLPCIPSPRFAYIESAAYSPGKVILNYVTQKLKQSNLPPDFKQNCDELNTIRDQLLNQRELPEENRHLFADYVNLLTTLTKDIDLSKTGANMNFIWDGKINHSIDFEICCMGFNVVVGLLTQASKINFRNHKNLETVANCLNMAKAISNRIFELYRDDFQSVRPNNTSKSGKPRPLIISRENFLKLNKFIDACWTHATIYSCYIKKKPVNLFARLSFLLSTQYSELSQKFQEISQFFEILAYMKMYEFSIGNKVYGEAIAYGRNAVKYNQPSKNKKKGDIIPSHLESLLEGFQERLDKTIDENSRLYYDTPPKSIEVPAMKPLTFAGKYDWSGQISTENLRNSTKESLNDAVEKMMEKLQDEIVDAINDLSSAIALYPAKLVKTVENLHIDLDRKRDSTHELLELIKNLIHTNPSGVQRNVPNAKSLYDGYKLSSDMTLKTDQTFESQYEKAKKSVEPLLSLVNGLEHIKDSLDLEIDKCDELAVQANSISPNAKLSELIAHDAKFGAIINQYVSKIHSVINQSKEKIAEATAEAGKHADGFKAELVIVKEGFENSVTTYSDLINKMTQLQKKMV</sequence>